<dbReference type="EMBL" id="JABEZX010000012">
    <property type="protein sequence ID" value="MBA0572427.1"/>
    <property type="molecule type" value="Genomic_DNA"/>
</dbReference>
<comment type="caution">
    <text evidence="1">The sequence shown here is derived from an EMBL/GenBank/DDBJ whole genome shotgun (WGS) entry which is preliminary data.</text>
</comment>
<protein>
    <recommendedName>
        <fullName evidence="3">RNase H type-1 domain-containing protein</fullName>
    </recommendedName>
</protein>
<evidence type="ECO:0000313" key="2">
    <source>
        <dbReference type="Proteomes" id="UP000593572"/>
    </source>
</evidence>
<reference evidence="1 2" key="1">
    <citation type="journal article" date="2019" name="Genome Biol. Evol.">
        <title>Insights into the evolution of the New World diploid cottons (Gossypium, subgenus Houzingenia) based on genome sequencing.</title>
        <authorList>
            <person name="Grover C.E."/>
            <person name="Arick M.A. 2nd"/>
            <person name="Thrash A."/>
            <person name="Conover J.L."/>
            <person name="Sanders W.S."/>
            <person name="Peterson D.G."/>
            <person name="Frelichowski J.E."/>
            <person name="Scheffler J.A."/>
            <person name="Scheffler B.E."/>
            <person name="Wendel J.F."/>
        </authorList>
    </citation>
    <scope>NUCLEOTIDE SEQUENCE [LARGE SCALE GENOMIC DNA]</scope>
    <source>
        <strain evidence="1">157</strain>
        <tissue evidence="1">Leaf</tissue>
    </source>
</reference>
<evidence type="ECO:0008006" key="3">
    <source>
        <dbReference type="Google" id="ProtNLM"/>
    </source>
</evidence>
<dbReference type="Proteomes" id="UP000593572">
    <property type="component" value="Unassembled WGS sequence"/>
</dbReference>
<feature type="non-terminal residue" evidence="1">
    <location>
        <position position="1"/>
    </location>
</feature>
<proteinExistence type="predicted"/>
<gene>
    <name evidence="1" type="ORF">Golob_002769</name>
</gene>
<evidence type="ECO:0000313" key="1">
    <source>
        <dbReference type="EMBL" id="MBA0572427.1"/>
    </source>
</evidence>
<dbReference type="AlphaFoldDB" id="A0A7J8N5Z4"/>
<accession>A0A7J8N5Z4</accession>
<name>A0A7J8N5Z4_9ROSI</name>
<organism evidence="1 2">
    <name type="scientific">Gossypium lobatum</name>
    <dbReference type="NCBI Taxonomy" id="34289"/>
    <lineage>
        <taxon>Eukaryota</taxon>
        <taxon>Viridiplantae</taxon>
        <taxon>Streptophyta</taxon>
        <taxon>Embryophyta</taxon>
        <taxon>Tracheophyta</taxon>
        <taxon>Spermatophyta</taxon>
        <taxon>Magnoliopsida</taxon>
        <taxon>eudicotyledons</taxon>
        <taxon>Gunneridae</taxon>
        <taxon>Pentapetalae</taxon>
        <taxon>rosids</taxon>
        <taxon>malvids</taxon>
        <taxon>Malvales</taxon>
        <taxon>Malvaceae</taxon>
        <taxon>Malvoideae</taxon>
        <taxon>Gossypium</taxon>
    </lineage>
</organism>
<keyword evidence="2" id="KW-1185">Reference proteome</keyword>
<sequence>MEEGAEETQSIAVFTEGFVQIKVESDNIILIDVISNEYVVDNNLSEVRLIHTMFARSWQ</sequence>